<feature type="transmembrane region" description="Helical" evidence="1">
    <location>
        <begin position="24"/>
        <end position="42"/>
    </location>
</feature>
<dbReference type="OrthoDB" id="8215557at2"/>
<organism evidence="3 4">
    <name type="scientific">Arthrobacter pityocampae</name>
    <dbReference type="NCBI Taxonomy" id="547334"/>
    <lineage>
        <taxon>Bacteria</taxon>
        <taxon>Bacillati</taxon>
        <taxon>Actinomycetota</taxon>
        <taxon>Actinomycetes</taxon>
        <taxon>Micrococcales</taxon>
        <taxon>Micrococcaceae</taxon>
        <taxon>Arthrobacter</taxon>
    </lineage>
</organism>
<feature type="domain" description="SGNH hydrolase-type esterase" evidence="2">
    <location>
        <begin position="114"/>
        <end position="285"/>
    </location>
</feature>
<comment type="caution">
    <text evidence="3">The sequence shown here is derived from an EMBL/GenBank/DDBJ whole genome shotgun (WGS) entry which is preliminary data.</text>
</comment>
<feature type="transmembrane region" description="Helical" evidence="1">
    <location>
        <begin position="63"/>
        <end position="82"/>
    </location>
</feature>
<protein>
    <submittedName>
        <fullName evidence="3">GDSL family lipase</fullName>
    </submittedName>
</protein>
<dbReference type="AlphaFoldDB" id="A0A2S5IYH5"/>
<proteinExistence type="predicted"/>
<evidence type="ECO:0000259" key="2">
    <source>
        <dbReference type="Pfam" id="PF13472"/>
    </source>
</evidence>
<evidence type="ECO:0000256" key="1">
    <source>
        <dbReference type="SAM" id="Phobius"/>
    </source>
</evidence>
<dbReference type="Pfam" id="PF13472">
    <property type="entry name" value="Lipase_GDSL_2"/>
    <property type="match status" value="1"/>
</dbReference>
<reference evidence="3 4" key="1">
    <citation type="journal article" date="2014" name="Int. J. Syst. Evol. Microbiol.">
        <title>Arthrobacter pityocampae sp. nov., isolated from Thaumetopoea pityocampa (Lep., Thaumetopoeidae).</title>
        <authorList>
            <person name="Ince I.A."/>
            <person name="Demirbag Z."/>
            <person name="Kati H."/>
        </authorList>
    </citation>
    <scope>NUCLEOTIDE SEQUENCE [LARGE SCALE GENOMIC DNA]</scope>
    <source>
        <strain evidence="3 4">Tp2</strain>
    </source>
</reference>
<name>A0A2S5IYH5_9MICC</name>
<dbReference type="Proteomes" id="UP000239297">
    <property type="component" value="Unassembled WGS sequence"/>
</dbReference>
<evidence type="ECO:0000313" key="4">
    <source>
        <dbReference type="Proteomes" id="UP000239297"/>
    </source>
</evidence>
<keyword evidence="4" id="KW-1185">Reference proteome</keyword>
<dbReference type="EMBL" id="PRKW01000003">
    <property type="protein sequence ID" value="PPB49605.1"/>
    <property type="molecule type" value="Genomic_DNA"/>
</dbReference>
<dbReference type="InterPro" id="IPR013830">
    <property type="entry name" value="SGNH_hydro"/>
</dbReference>
<dbReference type="Gene3D" id="3.40.50.1110">
    <property type="entry name" value="SGNH hydrolase"/>
    <property type="match status" value="1"/>
</dbReference>
<sequence length="317" mass="32149">MPGRAAASRPGPAGCGPMCFRRSWPIMLLSMLAASVAGSGFGRWRGDNMRGTGRTRRRAVMTMVAEAAVGLLLLVGAAGGGAPTAPAGTAQSPLARCTDAVGSGPGVPERTALLIGDSQSAGAAGVPAERTWPQAGLREAGYDVRYVGAGGTGFVAANGFGATNYPTALSRGQWALPCTDPALIVVQGGGNDATQGASDAQITRGAGSVVSTLARTYPSSRIVLIGTLARDAAHGGGRRTAVDGVLGAYAAHHRVPFIGVGDWLTRYRADALLADAVHLTQAGHDRLAGVLKARLRDLRLAQPDVARTPPTADPGQG</sequence>
<accession>A0A2S5IYH5</accession>
<dbReference type="SUPFAM" id="SSF52266">
    <property type="entry name" value="SGNH hydrolase"/>
    <property type="match status" value="1"/>
</dbReference>
<dbReference type="InterPro" id="IPR036514">
    <property type="entry name" value="SGNH_hydro_sf"/>
</dbReference>
<evidence type="ECO:0000313" key="3">
    <source>
        <dbReference type="EMBL" id="PPB49605.1"/>
    </source>
</evidence>
<keyword evidence="1" id="KW-1133">Transmembrane helix</keyword>
<keyword evidence="1" id="KW-0472">Membrane</keyword>
<keyword evidence="1" id="KW-0812">Transmembrane</keyword>
<gene>
    <name evidence="3" type="ORF">C4K88_07940</name>
</gene>